<evidence type="ECO:0000256" key="21">
    <source>
        <dbReference type="HAMAP-Rule" id="MF_03143"/>
    </source>
</evidence>
<feature type="binding site" evidence="21">
    <location>
        <position position="121"/>
    </location>
    <ligand>
        <name>NAD(+)</name>
        <dbReference type="ChEBI" id="CHEBI:57540"/>
    </ligand>
</feature>
<dbReference type="InterPro" id="IPR036968">
    <property type="entry name" value="Enolpyruvate_Tfrase_sf"/>
</dbReference>
<feature type="binding site" evidence="21">
    <location>
        <begin position="85"/>
        <end position="88"/>
    </location>
    <ligand>
        <name>NAD(+)</name>
        <dbReference type="ChEBI" id="CHEBI:57540"/>
    </ligand>
</feature>
<feature type="binding site" evidence="21">
    <location>
        <begin position="196"/>
        <end position="199"/>
    </location>
    <ligand>
        <name>7-phospho-2-dehydro-3-deoxy-D-arabino-heptonate</name>
        <dbReference type="ChEBI" id="CHEBI:58394"/>
    </ligand>
</feature>
<dbReference type="PANTHER" id="PTHR21090">
    <property type="entry name" value="AROM/DEHYDROQUINATE SYNTHASE"/>
    <property type="match status" value="1"/>
</dbReference>
<evidence type="ECO:0000256" key="8">
    <source>
        <dbReference type="ARBA" id="ARBA00022723"/>
    </source>
</evidence>
<comment type="subunit">
    <text evidence="21 22">Homodimer.</text>
</comment>
<dbReference type="Pfam" id="PF01761">
    <property type="entry name" value="DHQ_synthase"/>
    <property type="match status" value="1"/>
</dbReference>
<evidence type="ECO:0000256" key="10">
    <source>
        <dbReference type="ARBA" id="ARBA00022777"/>
    </source>
</evidence>
<dbReference type="InterPro" id="IPR010110">
    <property type="entry name" value="Shikimate_DH_AroM-type"/>
</dbReference>
<dbReference type="Pfam" id="PF01202">
    <property type="entry name" value="SKI"/>
    <property type="match status" value="1"/>
</dbReference>
<dbReference type="Gene3D" id="3.20.20.70">
    <property type="entry name" value="Aldolase class I"/>
    <property type="match status" value="1"/>
</dbReference>
<evidence type="ECO:0000256" key="15">
    <source>
        <dbReference type="ARBA" id="ARBA00023141"/>
    </source>
</evidence>
<dbReference type="InterPro" id="IPR046346">
    <property type="entry name" value="Aminoacid_DH-like_N_sf"/>
</dbReference>
<dbReference type="SUPFAM" id="SSF52540">
    <property type="entry name" value="P-loop containing nucleoside triphosphate hydrolases"/>
    <property type="match status" value="1"/>
</dbReference>
<dbReference type="FunFam" id="3.65.10.10:FF:000007">
    <property type="entry name" value="Pentafunctional AROM polypeptide"/>
    <property type="match status" value="1"/>
</dbReference>
<dbReference type="Proteomes" id="UP000559027">
    <property type="component" value="Unassembled WGS sequence"/>
</dbReference>
<dbReference type="HAMAP" id="MF_00222">
    <property type="entry name" value="Shikimate_DH_AroE"/>
    <property type="match status" value="1"/>
</dbReference>
<dbReference type="InterPro" id="IPR056179">
    <property type="entry name" value="DHQS_C"/>
</dbReference>
<feature type="binding site" evidence="21">
    <location>
        <position position="132"/>
    </location>
    <ligand>
        <name>7-phospho-2-dehydro-3-deoxy-D-arabino-heptonate</name>
        <dbReference type="ChEBI" id="CHEBI:58394"/>
    </ligand>
</feature>
<evidence type="ECO:0000259" key="26">
    <source>
        <dbReference type="Pfam" id="PF18317"/>
    </source>
</evidence>
<dbReference type="EC" id="1.1.1.25" evidence="21"/>
<dbReference type="InterPro" id="IPR016037">
    <property type="entry name" value="DHQ_synth_AroB"/>
</dbReference>
<feature type="region of interest" description="Shikimate dehydrogenase" evidence="21">
    <location>
        <begin position="1309"/>
        <end position="1594"/>
    </location>
</feature>
<evidence type="ECO:0000256" key="11">
    <source>
        <dbReference type="ARBA" id="ARBA00022833"/>
    </source>
</evidence>
<dbReference type="GO" id="GO:0046872">
    <property type="term" value="F:metal ion binding"/>
    <property type="evidence" value="ECO:0007669"/>
    <property type="project" value="UniProtKB-UniRule"/>
</dbReference>
<dbReference type="EC" id="2.5.1.19" evidence="21"/>
<dbReference type="PRINTS" id="PR01100">
    <property type="entry name" value="SHIKIMTKNASE"/>
</dbReference>
<feature type="domain" description="Enolpyruvate transferase" evidence="23">
    <location>
        <begin position="416"/>
        <end position="844"/>
    </location>
</feature>
<evidence type="ECO:0000256" key="6">
    <source>
        <dbReference type="ARBA" id="ARBA00022605"/>
    </source>
</evidence>
<feature type="active site" description="Proton acceptor; for 3-dehydroquinate synthase activity" evidence="21">
    <location>
        <position position="266"/>
    </location>
</feature>
<comment type="similarity">
    <text evidence="21">In the N-terminal section; belongs to the sugar phosphate cyclases superfamily. Dehydroquinate synthase family.</text>
</comment>
<feature type="active site" description="Proton acceptor; for 3-dehydroquinate synthase activity" evidence="21">
    <location>
        <position position="281"/>
    </location>
</feature>
<dbReference type="SUPFAM" id="SSF55205">
    <property type="entry name" value="EPT/RTPC-like"/>
    <property type="match status" value="1"/>
</dbReference>
<keyword evidence="13 21" id="KW-0521">NADP</keyword>
<dbReference type="EC" id="4.2.3.4" evidence="21"/>
<dbReference type="FunFam" id="1.20.1090.10:FF:000007">
    <property type="entry name" value="Pentafunctional AROM polypeptide"/>
    <property type="match status" value="1"/>
</dbReference>
<dbReference type="InterPro" id="IPR001986">
    <property type="entry name" value="Enolpyruvate_Tfrase_dom"/>
</dbReference>
<evidence type="ECO:0000256" key="16">
    <source>
        <dbReference type="ARBA" id="ARBA00023239"/>
    </source>
</evidence>
<dbReference type="SUPFAM" id="SSF51735">
    <property type="entry name" value="NAD(P)-binding Rossmann-fold domains"/>
    <property type="match status" value="1"/>
</dbReference>
<dbReference type="PROSITE" id="PS00885">
    <property type="entry name" value="EPSP_SYNTHASE_2"/>
    <property type="match status" value="1"/>
</dbReference>
<feature type="binding site" evidence="21">
    <location>
        <position position="362"/>
    </location>
    <ligand>
        <name>7-phospho-2-dehydro-3-deoxy-D-arabino-heptonate</name>
        <dbReference type="ChEBI" id="CHEBI:58394"/>
    </ligand>
</feature>
<feature type="domain" description="Shikimate dehydrogenase substrate binding N-terminal" evidence="25">
    <location>
        <begin position="1314"/>
        <end position="1395"/>
    </location>
</feature>
<proteinExistence type="inferred from homology"/>
<evidence type="ECO:0000256" key="18">
    <source>
        <dbReference type="ARBA" id="ARBA00044633"/>
    </source>
</evidence>
<comment type="similarity">
    <text evidence="22">In the N-terminal section; belongs to the dehydroquinate synthase family.</text>
</comment>
<dbReference type="CDD" id="cd01065">
    <property type="entry name" value="NAD_bind_Shikimate_DH"/>
    <property type="match status" value="1"/>
</dbReference>
<keyword evidence="9 21" id="KW-0547">Nucleotide-binding</keyword>
<keyword evidence="15 21" id="KW-0057">Aromatic amino acid biosynthesis</keyword>
<feature type="region of interest" description="3-dehydroquinate synthase" evidence="21">
    <location>
        <begin position="1"/>
        <end position="390"/>
    </location>
</feature>
<keyword evidence="5 21" id="KW-0963">Cytoplasm</keyword>
<dbReference type="GO" id="GO:0005737">
    <property type="term" value="C:cytoplasm"/>
    <property type="evidence" value="ECO:0007669"/>
    <property type="project" value="UniProtKB-SubCell"/>
</dbReference>
<feature type="binding site" evidence="21">
    <location>
        <position position="163"/>
    </location>
    <ligand>
        <name>NAD(+)</name>
        <dbReference type="ChEBI" id="CHEBI:57540"/>
    </ligand>
</feature>
<dbReference type="CDD" id="cd00464">
    <property type="entry name" value="SK"/>
    <property type="match status" value="1"/>
</dbReference>
<evidence type="ECO:0000256" key="22">
    <source>
        <dbReference type="PIRNR" id="PIRNR000514"/>
    </source>
</evidence>
<dbReference type="FunFam" id="3.40.50.300:FF:001256">
    <property type="entry name" value="Pentafunctional AROM polypeptide"/>
    <property type="match status" value="1"/>
</dbReference>
<dbReference type="GO" id="GO:0003855">
    <property type="term" value="F:3-dehydroquinate dehydratase activity"/>
    <property type="evidence" value="ECO:0007669"/>
    <property type="project" value="UniProtKB-UniRule"/>
</dbReference>
<dbReference type="NCBIfam" id="TIGR01357">
    <property type="entry name" value="aroB"/>
    <property type="match status" value="1"/>
</dbReference>
<feature type="binding site" evidence="21">
    <location>
        <position position="293"/>
    </location>
    <ligand>
        <name>Zn(2+)</name>
        <dbReference type="ChEBI" id="CHEBI:29105"/>
        <note>catalytic</note>
    </ligand>
</feature>
<dbReference type="NCBIfam" id="TIGR01809">
    <property type="entry name" value="Shik-DH-AROM"/>
    <property type="match status" value="1"/>
</dbReference>
<dbReference type="Gene3D" id="1.20.1090.10">
    <property type="entry name" value="Dehydroquinate synthase-like - alpha domain"/>
    <property type="match status" value="1"/>
</dbReference>
<dbReference type="SUPFAM" id="SSF51569">
    <property type="entry name" value="Aldolase"/>
    <property type="match status" value="1"/>
</dbReference>
<feature type="binding site" evidence="21">
    <location>
        <begin position="270"/>
        <end position="274"/>
    </location>
    <ligand>
        <name>7-phospho-2-dehydro-3-deoxy-D-arabino-heptonate</name>
        <dbReference type="ChEBI" id="CHEBI:58394"/>
    </ligand>
</feature>
<dbReference type="HAMAP" id="MF_00210">
    <property type="entry name" value="EPSP_synth"/>
    <property type="match status" value="1"/>
</dbReference>
<dbReference type="NCBIfam" id="TIGR01356">
    <property type="entry name" value="aroA"/>
    <property type="match status" value="1"/>
</dbReference>
<feature type="active site" description="Schiff-base intermediate with substrate; for 3-dehydroquinate dehydratase activity" evidence="21">
    <location>
        <position position="1226"/>
    </location>
</feature>
<comment type="catalytic activity">
    <reaction evidence="18">
        <text>3-phosphoshikimate + phosphoenolpyruvate = 5-O-(1-carboxyvinyl)-3-phosphoshikimate + phosphate</text>
        <dbReference type="Rhea" id="RHEA:21256"/>
        <dbReference type="ChEBI" id="CHEBI:43474"/>
        <dbReference type="ChEBI" id="CHEBI:57701"/>
        <dbReference type="ChEBI" id="CHEBI:58702"/>
        <dbReference type="ChEBI" id="CHEBI:145989"/>
        <dbReference type="EC" id="2.5.1.19"/>
    </reaction>
    <physiologicalReaction direction="left-to-right" evidence="18">
        <dbReference type="Rhea" id="RHEA:21257"/>
    </physiologicalReaction>
</comment>
<evidence type="ECO:0000313" key="29">
    <source>
        <dbReference type="Proteomes" id="UP000559027"/>
    </source>
</evidence>
<evidence type="ECO:0000256" key="5">
    <source>
        <dbReference type="ARBA" id="ARBA00022490"/>
    </source>
</evidence>
<feature type="binding site" evidence="21">
    <location>
        <begin position="181"/>
        <end position="184"/>
    </location>
    <ligand>
        <name>NAD(+)</name>
        <dbReference type="ChEBI" id="CHEBI:57540"/>
    </ligand>
</feature>
<dbReference type="HAMAP" id="MF_00109">
    <property type="entry name" value="Shikimate_kinase"/>
    <property type="match status" value="1"/>
</dbReference>
<evidence type="ECO:0000256" key="9">
    <source>
        <dbReference type="ARBA" id="ARBA00022741"/>
    </source>
</evidence>
<dbReference type="InterPro" id="IPR031322">
    <property type="entry name" value="Shikimate/glucono_kinase"/>
</dbReference>
<dbReference type="UniPathway" id="UPA00053">
    <property type="reaction ID" value="UER00085"/>
</dbReference>
<protein>
    <recommendedName>
        <fullName evidence="21">Pentafunctional AROM polypeptide</fullName>
    </recommendedName>
    <domain>
        <recommendedName>
            <fullName evidence="21">3-dehydroquinate synthase</fullName>
            <shortName evidence="21">DHQS</shortName>
            <ecNumber evidence="21">4.2.3.4</ecNumber>
        </recommendedName>
    </domain>
    <domain>
        <recommendedName>
            <fullName evidence="21">3-phosphoshikimate 1-carboxyvinyltransferase</fullName>
            <ecNumber evidence="21">2.5.1.19</ecNumber>
        </recommendedName>
        <alternativeName>
            <fullName evidence="21">5-enolpyruvylshikimate-3-phosphate synthase</fullName>
            <shortName evidence="21">EPSP synthase</shortName>
            <shortName evidence="21">EPSPS</shortName>
        </alternativeName>
    </domain>
    <domain>
        <recommendedName>
            <fullName evidence="21">Shikimate kinase</fullName>
            <shortName evidence="21">SK</shortName>
            <ecNumber evidence="21">2.7.1.71</ecNumber>
        </recommendedName>
    </domain>
    <domain>
        <recommendedName>
            <fullName evidence="21">3-dehydroquinate dehydratase</fullName>
            <shortName evidence="21">3-dehydroquinase</shortName>
            <ecNumber evidence="21">4.2.1.10</ecNumber>
        </recommendedName>
    </domain>
    <domain>
        <recommendedName>
            <fullName evidence="21">Shikimate dehydrogenase</fullName>
            <ecNumber evidence="21">1.1.1.25</ecNumber>
        </recommendedName>
    </domain>
</protein>
<dbReference type="GO" id="GO:0009423">
    <property type="term" value="P:chorismate biosynthetic process"/>
    <property type="evidence" value="ECO:0007669"/>
    <property type="project" value="UniProtKB-UniRule"/>
</dbReference>
<dbReference type="InterPro" id="IPR013708">
    <property type="entry name" value="Shikimate_DH-bd_N"/>
</dbReference>
<keyword evidence="12 21" id="KW-0067">ATP-binding</keyword>
<dbReference type="SUPFAM" id="SSF56796">
    <property type="entry name" value="Dehydroquinate synthase-like"/>
    <property type="match status" value="1"/>
</dbReference>
<dbReference type="PIRSF" id="PIRSF000514">
    <property type="entry name" value="Pentafunct_AroM"/>
    <property type="match status" value="1"/>
</dbReference>
<gene>
    <name evidence="28" type="ORF">D9756_007204</name>
</gene>
<evidence type="ECO:0000256" key="17">
    <source>
        <dbReference type="ARBA" id="ARBA00023268"/>
    </source>
</evidence>
<feature type="active site" description="For EPSP synthase activity" evidence="21">
    <location>
        <position position="832"/>
    </location>
</feature>
<comment type="similarity">
    <text evidence="4">Belongs to the EPSP synthase family.</text>
</comment>
<comment type="pathway">
    <text evidence="3 21 22">Metabolic intermediate biosynthesis; chorismate biosynthesis; chorismate from D-erythrose 4-phosphate and phosphoenolpyruvate: step 5/7.</text>
</comment>
<organism evidence="28 29">
    <name type="scientific">Leucocoprinus leucothites</name>
    <dbReference type="NCBI Taxonomy" id="201217"/>
    <lineage>
        <taxon>Eukaryota</taxon>
        <taxon>Fungi</taxon>
        <taxon>Dikarya</taxon>
        <taxon>Basidiomycota</taxon>
        <taxon>Agaricomycotina</taxon>
        <taxon>Agaricomycetes</taxon>
        <taxon>Agaricomycetidae</taxon>
        <taxon>Agaricales</taxon>
        <taxon>Agaricineae</taxon>
        <taxon>Agaricaceae</taxon>
        <taxon>Leucocoprinus</taxon>
    </lineage>
</organism>
<dbReference type="InterPro" id="IPR023000">
    <property type="entry name" value="Shikimate_kinase_CS"/>
</dbReference>
<comment type="caution">
    <text evidence="21">Lacks conserved residue(s) required for the propagation of feature annotation.</text>
</comment>
<keyword evidence="10 21" id="KW-0418">Kinase</keyword>
<dbReference type="OrthoDB" id="197068at2759"/>
<evidence type="ECO:0000256" key="3">
    <source>
        <dbReference type="ARBA" id="ARBA00004842"/>
    </source>
</evidence>
<comment type="subcellular location">
    <subcellularLocation>
        <location evidence="1 21 22">Cytoplasm</location>
    </subcellularLocation>
</comment>
<feature type="binding site" evidence="21">
    <location>
        <position position="277"/>
    </location>
    <ligand>
        <name>Zn(2+)</name>
        <dbReference type="ChEBI" id="CHEBI:29105"/>
        <note>catalytic</note>
    </ligand>
</feature>
<feature type="domain" description="3-dehydroquinate synthase C-terminal" evidence="27">
    <location>
        <begin position="193"/>
        <end position="364"/>
    </location>
</feature>
<dbReference type="Gene3D" id="3.40.50.10860">
    <property type="entry name" value="Leucine Dehydrogenase, chain A, domain 1"/>
    <property type="match status" value="1"/>
</dbReference>
<comment type="similarity">
    <text evidence="21 22">In the C-terminal section; belongs to the shikimate dehydrogenase family.</text>
</comment>
<evidence type="ECO:0000256" key="2">
    <source>
        <dbReference type="ARBA" id="ARBA00004811"/>
    </source>
</evidence>
<dbReference type="EMBL" id="JAACJO010000009">
    <property type="protein sequence ID" value="KAF5354311.1"/>
    <property type="molecule type" value="Genomic_DNA"/>
</dbReference>
<feature type="domain" description="3-dehydroquinate synthase N-terminal" evidence="24">
    <location>
        <begin position="79"/>
        <end position="191"/>
    </location>
</feature>
<dbReference type="GO" id="GO:0008652">
    <property type="term" value="P:amino acid biosynthetic process"/>
    <property type="evidence" value="ECO:0007669"/>
    <property type="project" value="UniProtKB-KW"/>
</dbReference>
<dbReference type="PANTHER" id="PTHR21090:SF5">
    <property type="entry name" value="PENTAFUNCTIONAL AROM POLYPEPTIDE"/>
    <property type="match status" value="1"/>
</dbReference>
<comment type="similarity">
    <text evidence="21 22">In the 2nd section; belongs to the EPSP synthase family.</text>
</comment>
<comment type="pathway">
    <text evidence="21 22">Metabolic intermediate biosynthesis; chorismate biosynthesis; chorismate from D-erythrose 4-phosphate and phosphoenolpyruvate: step 2/7.</text>
</comment>
<dbReference type="CDD" id="cd01556">
    <property type="entry name" value="EPSP_synthase"/>
    <property type="match status" value="1"/>
</dbReference>
<dbReference type="GO" id="GO:0004765">
    <property type="term" value="F:shikimate kinase activity"/>
    <property type="evidence" value="ECO:0007669"/>
    <property type="project" value="UniProtKB-UniRule"/>
</dbReference>
<dbReference type="Gene3D" id="3.40.50.720">
    <property type="entry name" value="NAD(P)-binding Rossmann-like Domain"/>
    <property type="match status" value="1"/>
</dbReference>
<feature type="binding site" evidence="21">
    <location>
        <position position="196"/>
    </location>
    <ligand>
        <name>Zn(2+)</name>
        <dbReference type="ChEBI" id="CHEBI:29105"/>
        <note>catalytic</note>
    </ligand>
</feature>
<comment type="similarity">
    <text evidence="21 22">In the 3rd section; belongs to the shikimate kinase family.</text>
</comment>
<evidence type="ECO:0000256" key="20">
    <source>
        <dbReference type="ARBA" id="ARBA00054455"/>
    </source>
</evidence>
<dbReference type="InterPro" id="IPR022893">
    <property type="entry name" value="Shikimate_DH_fam"/>
</dbReference>
<dbReference type="PROSITE" id="PS01028">
    <property type="entry name" value="DEHYDROQUINASE_I"/>
    <property type="match status" value="1"/>
</dbReference>
<feature type="active site" description="Proton acceptor; for 3-dehydroquinate dehydratase activity" evidence="21">
    <location>
        <position position="1198"/>
    </location>
</feature>
<dbReference type="Pfam" id="PF08501">
    <property type="entry name" value="Shikimate_dh_N"/>
    <property type="match status" value="1"/>
</dbReference>
<reference evidence="28 29" key="1">
    <citation type="journal article" date="2020" name="ISME J.">
        <title>Uncovering the hidden diversity of litter-decomposition mechanisms in mushroom-forming fungi.</title>
        <authorList>
            <person name="Floudas D."/>
            <person name="Bentzer J."/>
            <person name="Ahren D."/>
            <person name="Johansson T."/>
            <person name="Persson P."/>
            <person name="Tunlid A."/>
        </authorList>
    </citation>
    <scope>NUCLEOTIDE SEQUENCE [LARGE SCALE GENOMIC DNA]</scope>
    <source>
        <strain evidence="28 29">CBS 146.42</strain>
    </source>
</reference>
<dbReference type="InterPro" id="IPR023193">
    <property type="entry name" value="EPSP_synthase_CS"/>
</dbReference>
<evidence type="ECO:0000256" key="7">
    <source>
        <dbReference type="ARBA" id="ARBA00022679"/>
    </source>
</evidence>
<dbReference type="InterPro" id="IPR008289">
    <property type="entry name" value="Pentafunct_AroM"/>
</dbReference>
<evidence type="ECO:0000259" key="27">
    <source>
        <dbReference type="Pfam" id="PF24621"/>
    </source>
</evidence>
<comment type="catalytic activity">
    <reaction evidence="19 21 22">
        <text>shikimate + ATP = 3-phosphoshikimate + ADP + H(+)</text>
        <dbReference type="Rhea" id="RHEA:13121"/>
        <dbReference type="ChEBI" id="CHEBI:15378"/>
        <dbReference type="ChEBI" id="CHEBI:30616"/>
        <dbReference type="ChEBI" id="CHEBI:36208"/>
        <dbReference type="ChEBI" id="CHEBI:145989"/>
        <dbReference type="ChEBI" id="CHEBI:456216"/>
        <dbReference type="EC" id="2.7.1.71"/>
    </reaction>
</comment>
<dbReference type="CDD" id="cd00502">
    <property type="entry name" value="DHQase_I"/>
    <property type="match status" value="1"/>
</dbReference>
<dbReference type="InterPro" id="IPR000623">
    <property type="entry name" value="Shikimate_kinase/TSH1"/>
</dbReference>
<dbReference type="Pfam" id="PF18317">
    <property type="entry name" value="SDH_C"/>
    <property type="match status" value="1"/>
</dbReference>
<dbReference type="EC" id="2.7.1.71" evidence="21"/>
<keyword evidence="8 21" id="KW-0479">Metal-binding</keyword>
<dbReference type="InterPro" id="IPR013785">
    <property type="entry name" value="Aldolase_TIM"/>
</dbReference>
<keyword evidence="6 21" id="KW-0028">Amino-acid biosynthesis</keyword>
<evidence type="ECO:0000256" key="4">
    <source>
        <dbReference type="ARBA" id="ARBA00009948"/>
    </source>
</evidence>
<comment type="pathway">
    <text evidence="2 21 22">Metabolic intermediate biosynthesis; chorismate biosynthesis; chorismate from D-erythrose 4-phosphate and phosphoenolpyruvate: step 6/7.</text>
</comment>
<dbReference type="Gene3D" id="3.40.50.1970">
    <property type="match status" value="1"/>
</dbReference>
<evidence type="ECO:0000259" key="23">
    <source>
        <dbReference type="Pfam" id="PF00275"/>
    </source>
</evidence>
<dbReference type="SUPFAM" id="SSF53223">
    <property type="entry name" value="Aminoacid dehydrogenase-like, N-terminal domain"/>
    <property type="match status" value="1"/>
</dbReference>
<keyword evidence="16 21" id="KW-0456">Lyase</keyword>
<evidence type="ECO:0000256" key="1">
    <source>
        <dbReference type="ARBA" id="ARBA00004496"/>
    </source>
</evidence>
<evidence type="ECO:0000313" key="28">
    <source>
        <dbReference type="EMBL" id="KAF5354311.1"/>
    </source>
</evidence>
<comment type="function">
    <text evidence="20 21 22">The AROM polypeptide catalyzes 5 consecutive enzymatic reactions in prechorismate polyaromatic amino acid biosynthesis.</text>
</comment>
<evidence type="ECO:0000256" key="19">
    <source>
        <dbReference type="ARBA" id="ARBA00048567"/>
    </source>
</evidence>
<evidence type="ECO:0000259" key="24">
    <source>
        <dbReference type="Pfam" id="PF01761"/>
    </source>
</evidence>
<dbReference type="InterPro" id="IPR036291">
    <property type="entry name" value="NAD(P)-bd_dom_sf"/>
</dbReference>
<dbReference type="Pfam" id="PF01487">
    <property type="entry name" value="DHquinase_I"/>
    <property type="match status" value="1"/>
</dbReference>
<comment type="catalytic activity">
    <reaction evidence="21 22">
        <text>shikimate + NADP(+) = 3-dehydroshikimate + NADPH + H(+)</text>
        <dbReference type="Rhea" id="RHEA:17737"/>
        <dbReference type="ChEBI" id="CHEBI:15378"/>
        <dbReference type="ChEBI" id="CHEBI:16630"/>
        <dbReference type="ChEBI" id="CHEBI:36208"/>
        <dbReference type="ChEBI" id="CHEBI:57783"/>
        <dbReference type="ChEBI" id="CHEBI:58349"/>
        <dbReference type="EC" id="1.1.1.25"/>
    </reaction>
</comment>
<dbReference type="Pfam" id="PF24621">
    <property type="entry name" value="DHQS_C"/>
    <property type="match status" value="1"/>
</dbReference>
<comment type="pathway">
    <text evidence="21 22">Metabolic intermediate biosynthesis; chorismate biosynthesis; chorismate from D-erythrose 4-phosphate and phosphoenolpyruvate: step 4/7.</text>
</comment>
<name>A0A8H5FYW7_9AGAR</name>
<dbReference type="FunFam" id="3.20.20.70:FF:000135">
    <property type="entry name" value="Pentafunctional AROM polypeptide"/>
    <property type="match status" value="1"/>
</dbReference>
<dbReference type="Gene3D" id="3.65.10.10">
    <property type="entry name" value="Enolpyruvate transferase domain"/>
    <property type="match status" value="2"/>
</dbReference>
<dbReference type="CDD" id="cd08195">
    <property type="entry name" value="DHQS"/>
    <property type="match status" value="1"/>
</dbReference>
<dbReference type="InterPro" id="IPR030960">
    <property type="entry name" value="DHQS/DOIS_N"/>
</dbReference>
<dbReference type="GO" id="GO:0003866">
    <property type="term" value="F:3-phosphoshikimate 1-carboxyvinyltransferase activity"/>
    <property type="evidence" value="ECO:0007669"/>
    <property type="project" value="UniProtKB-UniRule"/>
</dbReference>
<feature type="binding site" evidence="21">
    <location>
        <begin position="116"/>
        <end position="118"/>
    </location>
    <ligand>
        <name>NAD(+)</name>
        <dbReference type="ChEBI" id="CHEBI:57540"/>
    </ligand>
</feature>
<feature type="binding site" evidence="21">
    <location>
        <position position="192"/>
    </location>
    <ligand>
        <name>NAD(+)</name>
        <dbReference type="ChEBI" id="CHEBI:57540"/>
    </ligand>
</feature>
<dbReference type="PROSITE" id="PS00104">
    <property type="entry name" value="EPSP_SYNTHASE_1"/>
    <property type="match status" value="1"/>
</dbReference>
<dbReference type="InterPro" id="IPR006264">
    <property type="entry name" value="EPSP_synthase"/>
</dbReference>
<dbReference type="GO" id="GO:0009073">
    <property type="term" value="P:aromatic amino acid family biosynthetic process"/>
    <property type="evidence" value="ECO:0007669"/>
    <property type="project" value="UniProtKB-UniRule"/>
</dbReference>
<dbReference type="InterPro" id="IPR013792">
    <property type="entry name" value="RNA3'P_cycl/enolpyr_Trfase_a/b"/>
</dbReference>
<dbReference type="GO" id="GO:0005524">
    <property type="term" value="F:ATP binding"/>
    <property type="evidence" value="ECO:0007669"/>
    <property type="project" value="UniProtKB-UniRule"/>
</dbReference>
<feature type="binding site" evidence="21">
    <location>
        <position position="277"/>
    </location>
    <ligand>
        <name>7-phospho-2-dehydro-3-deoxy-D-arabino-heptonate</name>
        <dbReference type="ChEBI" id="CHEBI:58394"/>
    </ligand>
</feature>
<evidence type="ECO:0000259" key="25">
    <source>
        <dbReference type="Pfam" id="PF08501"/>
    </source>
</evidence>
<feature type="binding site" evidence="21">
    <location>
        <position position="256"/>
    </location>
    <ligand>
        <name>7-phospho-2-dehydro-3-deoxy-D-arabino-heptonate</name>
        <dbReference type="ChEBI" id="CHEBI:58394"/>
    </ligand>
</feature>
<dbReference type="InterPro" id="IPR041121">
    <property type="entry name" value="SDH_C"/>
</dbReference>
<keyword evidence="29" id="KW-1185">Reference proteome</keyword>
<dbReference type="HAMAP" id="MF_03143">
    <property type="entry name" value="Pentafunct_AroM"/>
    <property type="match status" value="1"/>
</dbReference>
<comment type="catalytic activity">
    <reaction evidence="21 22">
        <text>3-dehydroquinate = 3-dehydroshikimate + H2O</text>
        <dbReference type="Rhea" id="RHEA:21096"/>
        <dbReference type="ChEBI" id="CHEBI:15377"/>
        <dbReference type="ChEBI" id="CHEBI:16630"/>
        <dbReference type="ChEBI" id="CHEBI:32364"/>
        <dbReference type="EC" id="4.2.1.10"/>
    </reaction>
</comment>
<dbReference type="InterPro" id="IPR027417">
    <property type="entry name" value="P-loop_NTPase"/>
</dbReference>
<dbReference type="FunFam" id="3.40.50.1970:FF:000007">
    <property type="entry name" value="Pentafunctional AROM polypeptide"/>
    <property type="match status" value="1"/>
</dbReference>
<comment type="pathway">
    <text evidence="21 22">Metabolic intermediate biosynthesis; chorismate biosynthesis; chorismate from D-erythrose 4-phosphate and phosphoenolpyruvate: step 3/7.</text>
</comment>
<dbReference type="NCBIfam" id="TIGR01093">
    <property type="entry name" value="aroD"/>
    <property type="match status" value="1"/>
</dbReference>
<feature type="binding site" evidence="21">
    <location>
        <position position="148"/>
    </location>
    <ligand>
        <name>7-phospho-2-dehydro-3-deoxy-D-arabino-heptonate</name>
        <dbReference type="ChEBI" id="CHEBI:58394"/>
    </ligand>
</feature>
<comment type="similarity">
    <text evidence="21 22">In the 4th section; belongs to the type-I 3-dehydroquinase family.</text>
</comment>
<feature type="binding site" evidence="21">
    <location>
        <position position="164"/>
    </location>
    <ligand>
        <name>7-phospho-2-dehydro-3-deoxy-D-arabino-heptonate</name>
        <dbReference type="ChEBI" id="CHEBI:58394"/>
    </ligand>
</feature>
<dbReference type="Gene3D" id="3.40.50.300">
    <property type="entry name" value="P-loop containing nucleotide triphosphate hydrolases"/>
    <property type="match status" value="1"/>
</dbReference>
<keyword evidence="7 21" id="KW-0808">Transferase</keyword>
<feature type="binding site" evidence="21">
    <location>
        <position position="293"/>
    </location>
    <ligand>
        <name>7-phospho-2-dehydro-3-deoxy-D-arabino-heptonate</name>
        <dbReference type="ChEBI" id="CHEBI:58394"/>
    </ligand>
</feature>
<dbReference type="Pfam" id="PF00275">
    <property type="entry name" value="EPSP_synthase"/>
    <property type="match status" value="1"/>
</dbReference>
<comment type="caution">
    <text evidence="28">The sequence shown here is derived from an EMBL/GenBank/DDBJ whole genome shotgun (WGS) entry which is preliminary data.</text>
</comment>
<keyword evidence="14 21" id="KW-0560">Oxidoreductase</keyword>
<evidence type="ECO:0000256" key="13">
    <source>
        <dbReference type="ARBA" id="ARBA00022857"/>
    </source>
</evidence>
<comment type="cofactor">
    <cofactor evidence="21 22">
        <name>Zn(2+)</name>
        <dbReference type="ChEBI" id="CHEBI:29105"/>
    </cofactor>
    <text evidence="21 22">Binds 2 Zn(2+) ions per subunit.</text>
</comment>
<dbReference type="GO" id="GO:0003856">
    <property type="term" value="F:3-dehydroquinate synthase activity"/>
    <property type="evidence" value="ECO:0007669"/>
    <property type="project" value="UniProtKB-UniRule"/>
</dbReference>
<keyword evidence="11 21" id="KW-0862">Zinc</keyword>
<dbReference type="PROSITE" id="PS01128">
    <property type="entry name" value="SHIKIMATE_KINASE"/>
    <property type="match status" value="1"/>
</dbReference>
<evidence type="ECO:0000256" key="12">
    <source>
        <dbReference type="ARBA" id="ARBA00022840"/>
    </source>
</evidence>
<feature type="binding site" evidence="21">
    <location>
        <begin position="141"/>
        <end position="142"/>
    </location>
    <ligand>
        <name>NAD(+)</name>
        <dbReference type="ChEBI" id="CHEBI:57540"/>
    </ligand>
</feature>
<dbReference type="GO" id="GO:0004764">
    <property type="term" value="F:shikimate 3-dehydrogenase (NADP+) activity"/>
    <property type="evidence" value="ECO:0007669"/>
    <property type="project" value="UniProtKB-UniRule"/>
</dbReference>
<sequence>MAEADIHKVSILGKDSIHCGFHLTPYIAKTVINTLPSSTYVLITDINIAKFHLKAFEDVFQAELDSQKASGPQPRFISFVIPPGETSKSRDGKAQIEDFLLLNKCTRDTVILALGGGVIGDLVGFVAATFMRGVRFVQIPTTLLAMVDSSVGGKTAIDTPHGKNLIGAFWQPEYIFIDAAFLETLPQREFSNGMAEVVKTAAIWNENEFLSLEARSAEIFAAIQTPSQNFAGRTKNTRSAAQELLLSVIVGSISVKAHIVTIDERETGLRNLVNFGHSIGHAIEAVLTPTILHGECVSIGMILEAELSRQMGILSQVGVGRLSRCLKGYNLPISLSDPRIANLPAARLLTVDRLLDIMRIDKKNSGTNKKIVILSRIGATYEQKATVVKDALIYKTLSEAAKVIPGIPIHSPVVMSTPGSKSISNRALVLAALGKGTCRLRNLLHSDDTQVMMSALKELKGAKFSWEDNGDTLVVEGGEGFLAVPPKGKELYLGNAGTAARFLTTVCTLVQISPKDDADFTVITGNARMKQRPIGPLVTALRANGSKITCLETDGCLPLEIAPEGLKGGTIQLAASVSSQYVSSILLCAPYAAEPVMLELTGGQVISQPYIDMTIAMMKTFGVDVTRRTDPATGKLLDTYDIPKAVYVNPPIYSIESDASSATYPLAIAAITGTSCTIDNIGTSSLQGDAQFAKEVLEKMGCTVTQTETETTVQGPPIGSLKAIEEVDMETMTDAFLTATAVAAVASGKTRILGIANQRVKECNRIRAMIDQLAKFGVECIELDDGLEVIGRPIAELKRGVSVHCYDDHRVAMAFSVLATVIEETVLEEKRCVEKTWPNWWDDLENKIGIKVEGVDLAGLHAKASVSGTRSFDPSASVVLIGMRGVGKSFIGELAAKSLGWPQLDADDYFAEKKKQPLREFVAEHGWPAFREAESAVLEEMLKEKPTGHILSLGGGIVETPTSREILKQYAATKGPVVHISRPLHEILEYLGAESARPAYGEPVADVYHRREPWFSEISSHEFLNPVGDANVVTSPSAGIHEEVKRFFKHITGQQPNLSPNVGGGKRSYFLSLTYPDVTQALPIIDQISEGVDALELRVDLLKSAKDADDQAIPSTDYVASQLATLRRVTSLPIVYTVRSVSQGGKHPDKAEKEALKLLELGLKAGVEYLDVEVTLPEQQVRELISKKGSSKIIASYHDFSGNLKWNSAAVKEKYDIADSLGDIIKIIGMANTIQDNFELHNFVTTIGAKPNAKPIIAINMGTQGQLSRILNETFTPVTHPLLPFKAAPGQLSFKQIQEALHLVGQLPSKQFYLFGNPIAHSMSPTLHNSGFQVLGLPHKYSLLETQSFNEQNKEAIAAADFGGASVTIPYKLDVIPSLDELTPAAKVIGAVNTVIPKTTSESKRVLIGDNTDWLGIRASVIAQLATGSVKNGLVIGGGGTARAALYALQSLGAETIYLWNRTKSKAEELASTFPEARVQVLDQLDVFPGAPPNVIVGTVPANATTLEEGTPGATLLTADLYKYRDGPAVVVDMAYKPAETPLLQLASAAPNWKTVRGLEVLLEQGYEQFELWTGKKCPRGTVGEKVRAKYYST</sequence>
<feature type="binding site" evidence="21">
    <location>
        <position position="154"/>
    </location>
    <ligand>
        <name>7-phospho-2-dehydro-3-deoxy-D-arabino-heptonate</name>
        <dbReference type="ChEBI" id="CHEBI:58394"/>
    </ligand>
</feature>
<accession>A0A8H5FYW7</accession>
<evidence type="ECO:0000256" key="14">
    <source>
        <dbReference type="ARBA" id="ARBA00023002"/>
    </source>
</evidence>
<dbReference type="InterPro" id="IPR001381">
    <property type="entry name" value="DHquinase_I"/>
</dbReference>
<keyword evidence="17 21" id="KW-0511">Multifunctional enzyme</keyword>
<comment type="catalytic activity">
    <reaction evidence="21 22">
        <text>7-phospho-2-dehydro-3-deoxy-D-arabino-heptonate = 3-dehydroquinate + phosphate</text>
        <dbReference type="Rhea" id="RHEA:21968"/>
        <dbReference type="ChEBI" id="CHEBI:32364"/>
        <dbReference type="ChEBI" id="CHEBI:43474"/>
        <dbReference type="ChEBI" id="CHEBI:58394"/>
        <dbReference type="EC" id="4.2.3.4"/>
    </reaction>
</comment>
<feature type="domain" description="SDH C-terminal" evidence="26">
    <location>
        <begin position="1558"/>
        <end position="1583"/>
    </location>
</feature>
<dbReference type="InterPro" id="IPR018508">
    <property type="entry name" value="3-dehydroquinate_DH_AS"/>
</dbReference>
<dbReference type="EC" id="4.2.1.10" evidence="21"/>